<dbReference type="EMBL" id="CP001124">
    <property type="protein sequence ID" value="ACH39993.1"/>
    <property type="molecule type" value="Genomic_DNA"/>
</dbReference>
<protein>
    <submittedName>
        <fullName evidence="1">Uncharacterized protein</fullName>
    </submittedName>
</protein>
<dbReference type="KEGG" id="gbm:Gbem_2990"/>
<proteinExistence type="predicted"/>
<reference evidence="1 2" key="1">
    <citation type="submission" date="2008-07" db="EMBL/GenBank/DDBJ databases">
        <title>Complete sequence of Geobacter bemidjiensis BEM.</title>
        <authorList>
            <consortium name="US DOE Joint Genome Institute"/>
            <person name="Lucas S."/>
            <person name="Copeland A."/>
            <person name="Lapidus A."/>
            <person name="Glavina del Rio T."/>
            <person name="Dalin E."/>
            <person name="Tice H."/>
            <person name="Bruce D."/>
            <person name="Goodwin L."/>
            <person name="Pitluck S."/>
            <person name="Kiss H."/>
            <person name="Brettin T."/>
            <person name="Detter J.C."/>
            <person name="Han C."/>
            <person name="Kuske C.R."/>
            <person name="Schmutz J."/>
            <person name="Larimer F."/>
            <person name="Land M."/>
            <person name="Hauser L."/>
            <person name="Kyrpides N."/>
            <person name="Lykidis A."/>
            <person name="Lovley D."/>
            <person name="Richardson P."/>
        </authorList>
    </citation>
    <scope>NUCLEOTIDE SEQUENCE [LARGE SCALE GENOMIC DNA]</scope>
    <source>
        <strain evidence="2">ATCC BAA-1014 / DSM 16622 / JCM 12645 / Bem</strain>
    </source>
</reference>
<dbReference type="AlphaFoldDB" id="B5E824"/>
<keyword evidence="2" id="KW-1185">Reference proteome</keyword>
<accession>B5E824</accession>
<dbReference type="STRING" id="404380.Gbem_2990"/>
<dbReference type="HOGENOM" id="CLU_2568997_0_0_7"/>
<name>B5E824_CITBB</name>
<reference evidence="1 2" key="2">
    <citation type="journal article" date="2010" name="BMC Genomics">
        <title>The genome of Geobacter bemidjiensis, exemplar for the subsurface clade of Geobacter species that predominate in Fe(III)-reducing subsurface environments.</title>
        <authorList>
            <person name="Aklujkar M."/>
            <person name="Young N.D."/>
            <person name="Holmes D."/>
            <person name="Chavan M."/>
            <person name="Risso C."/>
            <person name="Kiss H.E."/>
            <person name="Han C.S."/>
            <person name="Land M.L."/>
            <person name="Lovley D.R."/>
        </authorList>
    </citation>
    <scope>NUCLEOTIDE SEQUENCE [LARGE SCALE GENOMIC DNA]</scope>
    <source>
        <strain evidence="2">ATCC BAA-1014 / DSM 16622 / JCM 12645 / Bem</strain>
    </source>
</reference>
<dbReference type="Proteomes" id="UP000008825">
    <property type="component" value="Chromosome"/>
</dbReference>
<evidence type="ECO:0000313" key="2">
    <source>
        <dbReference type="Proteomes" id="UP000008825"/>
    </source>
</evidence>
<gene>
    <name evidence="1" type="ordered locus">Gbem_2990</name>
</gene>
<sequence>MTTRPAESQTSDLDLSAAIMTATGRTPAIFRQPGQALVSFEFKDDEESRAVIVAYATGELVQPVRRFAACRAWLYRQAKGVKP</sequence>
<organism evidence="1 2">
    <name type="scientific">Citrifermentans bemidjiense (strain ATCC BAA-1014 / DSM 16622 / JCM 12645 / Bem)</name>
    <name type="common">Geobacter bemidjiensis</name>
    <dbReference type="NCBI Taxonomy" id="404380"/>
    <lineage>
        <taxon>Bacteria</taxon>
        <taxon>Pseudomonadati</taxon>
        <taxon>Thermodesulfobacteriota</taxon>
        <taxon>Desulfuromonadia</taxon>
        <taxon>Geobacterales</taxon>
        <taxon>Geobacteraceae</taxon>
        <taxon>Citrifermentans</taxon>
    </lineage>
</organism>
<evidence type="ECO:0000313" key="1">
    <source>
        <dbReference type="EMBL" id="ACH39993.1"/>
    </source>
</evidence>